<keyword evidence="14" id="KW-0670">Pyruvate</keyword>
<dbReference type="InterPro" id="IPR002192">
    <property type="entry name" value="PPDK_AMP/ATP-bd"/>
</dbReference>
<evidence type="ECO:0000256" key="1">
    <source>
        <dbReference type="ARBA" id="ARBA00001946"/>
    </source>
</evidence>
<feature type="domain" description="Pyruvate phosphate dikinase AMP/ATP-binding" evidence="12">
    <location>
        <begin position="16"/>
        <end position="53"/>
    </location>
</feature>
<accession>A0A3R9QVE1</accession>
<dbReference type="Gene3D" id="1.10.189.10">
    <property type="entry name" value="Pyruvate Phosphate Dikinase, domain 2"/>
    <property type="match status" value="1"/>
</dbReference>
<dbReference type="InterPro" id="IPR013815">
    <property type="entry name" value="ATP_grasp_subdomain_1"/>
</dbReference>
<dbReference type="Gene3D" id="3.20.20.60">
    <property type="entry name" value="Phosphoenolpyruvate-binding domains"/>
    <property type="match status" value="1"/>
</dbReference>
<dbReference type="OrthoDB" id="23397at2157"/>
<dbReference type="NCBIfam" id="TIGR01828">
    <property type="entry name" value="pyru_phos_dikin"/>
    <property type="match status" value="1"/>
</dbReference>
<evidence type="ECO:0000256" key="2">
    <source>
        <dbReference type="ARBA" id="ARBA00007837"/>
    </source>
</evidence>
<organism evidence="14 16">
    <name type="scientific">Candidatus Methanodesulfokora washburnensis</name>
    <dbReference type="NCBI Taxonomy" id="2478471"/>
    <lineage>
        <taxon>Archaea</taxon>
        <taxon>Thermoproteota</taxon>
        <taxon>Candidatus Korarchaeia</taxon>
        <taxon>Candidatus Korarchaeia incertae sedis</taxon>
        <taxon>Candidatus Methanodesulfokora</taxon>
    </lineage>
</organism>
<dbReference type="PIRSF" id="PIRSF000853">
    <property type="entry name" value="PPDK"/>
    <property type="match status" value="1"/>
</dbReference>
<dbReference type="Pfam" id="PF02896">
    <property type="entry name" value="PEP-utilizers_C"/>
    <property type="match status" value="1"/>
</dbReference>
<dbReference type="GO" id="GO:0016301">
    <property type="term" value="F:kinase activity"/>
    <property type="evidence" value="ECO:0007669"/>
    <property type="project" value="UniProtKB-KW"/>
</dbReference>
<evidence type="ECO:0000256" key="5">
    <source>
        <dbReference type="ARBA" id="ARBA00022723"/>
    </source>
</evidence>
<dbReference type="RefSeq" id="WP_125672118.1">
    <property type="nucleotide sequence ID" value="NZ_RCOS01000129.1"/>
</dbReference>
<dbReference type="Pfam" id="PF01326">
    <property type="entry name" value="PPDK_N"/>
    <property type="match status" value="3"/>
</dbReference>
<name>A0A3R9QVE1_9CREN</name>
<dbReference type="EMBL" id="RXII01000107">
    <property type="protein sequence ID" value="RZN59255.1"/>
    <property type="molecule type" value="Genomic_DNA"/>
</dbReference>
<dbReference type="InterPro" id="IPR040442">
    <property type="entry name" value="Pyrv_kinase-like_dom_sf"/>
</dbReference>
<evidence type="ECO:0000256" key="4">
    <source>
        <dbReference type="ARBA" id="ARBA00022679"/>
    </source>
</evidence>
<evidence type="ECO:0000256" key="6">
    <source>
        <dbReference type="ARBA" id="ARBA00022741"/>
    </source>
</evidence>
<dbReference type="InterPro" id="IPR018274">
    <property type="entry name" value="PEP_util_AS"/>
</dbReference>
<comment type="cofactor">
    <cofactor evidence="1 10">
        <name>Mg(2+)</name>
        <dbReference type="ChEBI" id="CHEBI:18420"/>
    </cofactor>
</comment>
<dbReference type="EMBL" id="RCOS01000129">
    <property type="protein sequence ID" value="RSN73085.1"/>
    <property type="molecule type" value="Genomic_DNA"/>
</dbReference>
<dbReference type="Gene3D" id="1.20.80.30">
    <property type="match status" value="1"/>
</dbReference>
<feature type="domain" description="Pyruvate phosphate dikinase AMP/ATP-binding" evidence="12">
    <location>
        <begin position="302"/>
        <end position="355"/>
    </location>
</feature>
<evidence type="ECO:0000313" key="15">
    <source>
        <dbReference type="EMBL" id="RZN59255.1"/>
    </source>
</evidence>
<dbReference type="SUPFAM" id="SSF52009">
    <property type="entry name" value="Phosphohistidine domain"/>
    <property type="match status" value="1"/>
</dbReference>
<evidence type="ECO:0000256" key="10">
    <source>
        <dbReference type="PIRSR" id="PIRSR000853-3"/>
    </source>
</evidence>
<dbReference type="Gene3D" id="3.30.470.20">
    <property type="entry name" value="ATP-grasp fold, B domain"/>
    <property type="match status" value="1"/>
</dbReference>
<gene>
    <name evidence="14" type="ORF">D6D85_11360</name>
    <name evidence="15" type="ORF">EF810_06960</name>
</gene>
<dbReference type="Proteomes" id="UP000316217">
    <property type="component" value="Unassembled WGS sequence"/>
</dbReference>
<comment type="caution">
    <text evidence="14">The sequence shown here is derived from an EMBL/GenBank/DDBJ whole genome shotgun (WGS) entry which is preliminary data.</text>
</comment>
<evidence type="ECO:0000256" key="9">
    <source>
        <dbReference type="ARBA" id="ARBA00022842"/>
    </source>
</evidence>
<dbReference type="InterPro" id="IPR008279">
    <property type="entry name" value="PEP-util_enz_mobile_dom"/>
</dbReference>
<evidence type="ECO:0000313" key="16">
    <source>
        <dbReference type="Proteomes" id="UP000277582"/>
    </source>
</evidence>
<dbReference type="EC" id="2.7.9.1" evidence="3"/>
<feature type="binding site" evidence="10">
    <location>
        <position position="773"/>
    </location>
    <ligand>
        <name>Mg(2+)</name>
        <dbReference type="ChEBI" id="CHEBI:18420"/>
    </ligand>
</feature>
<dbReference type="SUPFAM" id="SSF51621">
    <property type="entry name" value="Phosphoenolpyruvate/pyruvate domain"/>
    <property type="match status" value="1"/>
</dbReference>
<reference evidence="14 16" key="1">
    <citation type="submission" date="2018-10" db="EMBL/GenBank/DDBJ databases">
        <title>Co-occurring genomic capacity for anaerobic methane metabolism and dissimilatory sulfite reduction discovered in the Korarchaeota.</title>
        <authorList>
            <person name="Mckay L.J."/>
            <person name="Dlakic M."/>
            <person name="Fields M.W."/>
            <person name="Delmont T.O."/>
            <person name="Eren A.M."/>
            <person name="Jay Z.J."/>
            <person name="Klingelsmith K.B."/>
            <person name="Rusch D.B."/>
            <person name="Inskeep W.P."/>
        </authorList>
    </citation>
    <scope>NUCLEOTIDE SEQUENCE [LARGE SCALE GENOMIC DNA]</scope>
    <source>
        <strain evidence="14 16">MDKW</strain>
    </source>
</reference>
<evidence type="ECO:0000259" key="12">
    <source>
        <dbReference type="Pfam" id="PF01326"/>
    </source>
</evidence>
<dbReference type="InterPro" id="IPR010121">
    <property type="entry name" value="Pyruvate_phosphate_dikinase"/>
</dbReference>
<keyword evidence="6" id="KW-0547">Nucleotide-binding</keyword>
<feature type="binding site" evidence="10">
    <location>
        <position position="749"/>
    </location>
    <ligand>
        <name>Mg(2+)</name>
        <dbReference type="ChEBI" id="CHEBI:18420"/>
    </ligand>
</feature>
<evidence type="ECO:0000313" key="14">
    <source>
        <dbReference type="EMBL" id="RSN73085.1"/>
    </source>
</evidence>
<dbReference type="GO" id="GO:0046872">
    <property type="term" value="F:metal ion binding"/>
    <property type="evidence" value="ECO:0007669"/>
    <property type="project" value="UniProtKB-KW"/>
</dbReference>
<comment type="similarity">
    <text evidence="2">Belongs to the PEP-utilizing enzyme family.</text>
</comment>
<feature type="domain" description="PEP-utilising enzyme C-terminal" evidence="13">
    <location>
        <begin position="522"/>
        <end position="874"/>
    </location>
</feature>
<dbReference type="AlphaFoldDB" id="A0A3R9QVE1"/>
<protein>
    <recommendedName>
        <fullName evidence="3">pyruvate, phosphate dikinase</fullName>
        <ecNumber evidence="3">2.7.9.1</ecNumber>
    </recommendedName>
</protein>
<evidence type="ECO:0000313" key="17">
    <source>
        <dbReference type="Proteomes" id="UP000316217"/>
    </source>
</evidence>
<dbReference type="PROSITE" id="PS00370">
    <property type="entry name" value="PEP_ENZYMES_PHOS_SITE"/>
    <property type="match status" value="1"/>
</dbReference>
<proteinExistence type="inferred from homology"/>
<feature type="domain" description="PEP-utilising enzyme mobile" evidence="11">
    <location>
        <begin position="419"/>
        <end position="500"/>
    </location>
</feature>
<feature type="domain" description="Pyruvate phosphate dikinase AMP/ATP-binding" evidence="12">
    <location>
        <begin position="61"/>
        <end position="291"/>
    </location>
</feature>
<dbReference type="InterPro" id="IPR015813">
    <property type="entry name" value="Pyrv/PenolPyrv_kinase-like_dom"/>
</dbReference>
<evidence type="ECO:0000259" key="11">
    <source>
        <dbReference type="Pfam" id="PF00391"/>
    </source>
</evidence>
<sequence>MKRVLTFEEGDYEDNKLLGGKGAGLAMMTQMGLPVPPGFTITTEVCKEFYKNGERLPDGLMDEVKEGIKYIERKTGKRFGDKENPLLVSVRSGAAVSMPGMMDTVLNLGINDEIVEGLAKQSGDLRFAYDAYRRFIQMFGQIVLGIEHEKFEKIMDEVKERYKAKSDAELGVEALKEIVEKFKELVKKEKGGFPEDPWKQLEMAIEAVFRSWNSPRAVYYRKANKITPDIADGTAVNVVAMVFGNMGEKSATGVLFTRNPATGENELYGEYLPKAQGEDVVAGIRTPKGIEEMKKEWPDVYEQLYDMAKKLERLKKEVQDIEFTVENGKVYLLQTRNGKMNALARVRTAVDMYKEGLLSKEEAIVRVKPEHIQQLLYPRIDEKSRPKPIAKGLASSPGAVSGHAVFDADTAVKWAEEGKDVILVRVETKPDDVHGFYASKGILTSRGGMTSHASVVARAIGKPCVVGAESIKVDYDRRLFEVNGVVVREGDIITIDGFSGEVYLGKVKTVEPELPREFFEVLELADSVRRLGVRANADTPEDARIARKFGAEGIGLLRTERMFRAPDRLEIFRNVIMASSSEEREKALEKLVPLLKKDFLEMFEIMEGLPVTVRLFDPPLHEFLPSIEELLTEIYELKMRGEHEKAKEKEKMLSLVKKLVEANPMMGHRGVRVGITHPEIYRAQVKAILEAAAELIMRGKNIKVQIMIPQVADVNEIKYVKEHCIEPAREDVEKKYGIKVPFKVGTMIEVVRACLTADEIAQEAEFFSFGTNDLTQGVFTFSRDDVEVKFMADYLEKGILKFDVFERIDEKGVGKLMEMAVKMGRSTRPDLEIGICGEHGGDPSSIHFCHKIGLTYVSASPMRVPIARLAAAHAAAYEKGILPSVY</sequence>
<reference evidence="15 17" key="2">
    <citation type="journal article" date="2019" name="Nat. Microbiol.">
        <title>Wide diversity of methane and short-chain alkane metabolisms in uncultured archaea.</title>
        <authorList>
            <person name="Borrel G."/>
            <person name="Adam P.S."/>
            <person name="McKay L.J."/>
            <person name="Chen L.X."/>
            <person name="Sierra-Garcia I.N."/>
            <person name="Sieber C.M."/>
            <person name="Letourneur Q."/>
            <person name="Ghozlane A."/>
            <person name="Andersen G.L."/>
            <person name="Li W.J."/>
            <person name="Hallam S.J."/>
            <person name="Muyzer G."/>
            <person name="de Oliveira V.M."/>
            <person name="Inskeep W.P."/>
            <person name="Banfield J.F."/>
            <person name="Gribaldo S."/>
        </authorList>
    </citation>
    <scope>NUCLEOTIDE SEQUENCE [LARGE SCALE GENOMIC DNA]</scope>
    <source>
        <strain evidence="15">NM4</strain>
    </source>
</reference>
<dbReference type="InterPro" id="IPR036637">
    <property type="entry name" value="Phosphohistidine_dom_sf"/>
</dbReference>
<dbReference type="GO" id="GO:0005524">
    <property type="term" value="F:ATP binding"/>
    <property type="evidence" value="ECO:0007669"/>
    <property type="project" value="UniProtKB-KW"/>
</dbReference>
<keyword evidence="4 14" id="KW-0808">Transferase</keyword>
<dbReference type="Gene3D" id="3.50.30.10">
    <property type="entry name" value="Phosphohistidine domain"/>
    <property type="match status" value="1"/>
</dbReference>
<keyword evidence="16" id="KW-1185">Reference proteome</keyword>
<dbReference type="SUPFAM" id="SSF56059">
    <property type="entry name" value="Glutathione synthetase ATP-binding domain-like"/>
    <property type="match status" value="1"/>
</dbReference>
<dbReference type="Gene3D" id="3.30.1490.20">
    <property type="entry name" value="ATP-grasp fold, A domain"/>
    <property type="match status" value="1"/>
</dbReference>
<dbReference type="InterPro" id="IPR000121">
    <property type="entry name" value="PEP_util_C"/>
</dbReference>
<dbReference type="NCBIfam" id="NF004531">
    <property type="entry name" value="PRK05878.1"/>
    <property type="match status" value="1"/>
</dbReference>
<evidence type="ECO:0000256" key="7">
    <source>
        <dbReference type="ARBA" id="ARBA00022777"/>
    </source>
</evidence>
<dbReference type="Pfam" id="PF00391">
    <property type="entry name" value="PEP-utilizers"/>
    <property type="match status" value="1"/>
</dbReference>
<dbReference type="PANTHER" id="PTHR22931">
    <property type="entry name" value="PHOSPHOENOLPYRUVATE DIKINASE-RELATED"/>
    <property type="match status" value="1"/>
</dbReference>
<keyword evidence="9 10" id="KW-0460">Magnesium</keyword>
<dbReference type="GO" id="GO:0050242">
    <property type="term" value="F:pyruvate, phosphate dikinase activity"/>
    <property type="evidence" value="ECO:0007669"/>
    <property type="project" value="UniProtKB-EC"/>
</dbReference>
<evidence type="ECO:0000259" key="13">
    <source>
        <dbReference type="Pfam" id="PF02896"/>
    </source>
</evidence>
<evidence type="ECO:0000256" key="3">
    <source>
        <dbReference type="ARBA" id="ARBA00011994"/>
    </source>
</evidence>
<keyword evidence="7 14" id="KW-0418">Kinase</keyword>
<dbReference type="Proteomes" id="UP000277582">
    <property type="component" value="Unassembled WGS sequence"/>
</dbReference>
<keyword evidence="5 10" id="KW-0479">Metal-binding</keyword>
<dbReference type="PANTHER" id="PTHR22931:SF9">
    <property type="entry name" value="PYRUVATE, PHOSPHATE DIKINASE 1, CHLOROPLASTIC"/>
    <property type="match status" value="1"/>
</dbReference>
<keyword evidence="8" id="KW-0067">ATP-binding</keyword>
<evidence type="ECO:0000256" key="8">
    <source>
        <dbReference type="ARBA" id="ARBA00022840"/>
    </source>
</evidence>